<accession>A0ACB6RPM9</accession>
<dbReference type="Proteomes" id="UP000799754">
    <property type="component" value="Unassembled WGS sequence"/>
</dbReference>
<evidence type="ECO:0000313" key="2">
    <source>
        <dbReference type="Proteomes" id="UP000799754"/>
    </source>
</evidence>
<organism evidence="1 2">
    <name type="scientific">Macroventuria anomochaeta</name>
    <dbReference type="NCBI Taxonomy" id="301207"/>
    <lineage>
        <taxon>Eukaryota</taxon>
        <taxon>Fungi</taxon>
        <taxon>Dikarya</taxon>
        <taxon>Ascomycota</taxon>
        <taxon>Pezizomycotina</taxon>
        <taxon>Dothideomycetes</taxon>
        <taxon>Pleosporomycetidae</taxon>
        <taxon>Pleosporales</taxon>
        <taxon>Pleosporineae</taxon>
        <taxon>Didymellaceae</taxon>
        <taxon>Macroventuria</taxon>
    </lineage>
</organism>
<reference evidence="1" key="1">
    <citation type="journal article" date="2020" name="Stud. Mycol.">
        <title>101 Dothideomycetes genomes: a test case for predicting lifestyles and emergence of pathogens.</title>
        <authorList>
            <person name="Haridas S."/>
            <person name="Albert R."/>
            <person name="Binder M."/>
            <person name="Bloem J."/>
            <person name="Labutti K."/>
            <person name="Salamov A."/>
            <person name="Andreopoulos B."/>
            <person name="Baker S."/>
            <person name="Barry K."/>
            <person name="Bills G."/>
            <person name="Bluhm B."/>
            <person name="Cannon C."/>
            <person name="Castanera R."/>
            <person name="Culley D."/>
            <person name="Daum C."/>
            <person name="Ezra D."/>
            <person name="Gonzalez J."/>
            <person name="Henrissat B."/>
            <person name="Kuo A."/>
            <person name="Liang C."/>
            <person name="Lipzen A."/>
            <person name="Lutzoni F."/>
            <person name="Magnuson J."/>
            <person name="Mondo S."/>
            <person name="Nolan M."/>
            <person name="Ohm R."/>
            <person name="Pangilinan J."/>
            <person name="Park H.-J."/>
            <person name="Ramirez L."/>
            <person name="Alfaro M."/>
            <person name="Sun H."/>
            <person name="Tritt A."/>
            <person name="Yoshinaga Y."/>
            <person name="Zwiers L.-H."/>
            <person name="Turgeon B."/>
            <person name="Goodwin S."/>
            <person name="Spatafora J."/>
            <person name="Crous P."/>
            <person name="Grigoriev I."/>
        </authorList>
    </citation>
    <scope>NUCLEOTIDE SEQUENCE</scope>
    <source>
        <strain evidence="1">CBS 525.71</strain>
    </source>
</reference>
<keyword evidence="2" id="KW-1185">Reference proteome</keyword>
<evidence type="ECO:0000313" key="1">
    <source>
        <dbReference type="EMBL" id="KAF2623114.1"/>
    </source>
</evidence>
<proteinExistence type="predicted"/>
<name>A0ACB6RPM9_9PLEO</name>
<gene>
    <name evidence="1" type="ORF">BU25DRAFT_462263</name>
</gene>
<sequence length="478" mass="53742">MEKRDELGKQRPETSAFKGPEKDSDEVMDGEDEDMDDGSAPAGETSGIDAADSTASGTGSQVAVEDTNMEACAATSHDGEDDENDKDDDTDSVSSNLSISSRYKMHHGTDPTDDMYRYYEETSYDPRLLALKDIKWLDRCRTLGYNAQAPDVTKAFISGLGRYVDYGSFEIVKAGNDPNDIGADEYDCYTAGGGDVDDPTFPFHEACYRVLAKYLECSDSKEIDKDVLYGVVRQCGEDWGGNLNLDYGGVQAEQFWDCQPGEEYLVCSPDQDSELQRILPSLLPDELLSTSASPDLSHKVQHDPLGVLHFDILCGICQCLPIEDTLKLMQASYHVSSLTRNRTFWRQMTRLHLAPWLWETKNIACNRDPYPDFDHKGLFLWLDKVTRPTFGMEGPFMGIANRRRIWNVCEQLAPVYNLRVNRARREEPDDEDAQVVLDTAVSLHMPMTMYPQPADAQTISAQFVRSWDEIENQPSDET</sequence>
<comment type="caution">
    <text evidence="1">The sequence shown here is derived from an EMBL/GenBank/DDBJ whole genome shotgun (WGS) entry which is preliminary data.</text>
</comment>
<dbReference type="EMBL" id="MU006739">
    <property type="protein sequence ID" value="KAF2623114.1"/>
    <property type="molecule type" value="Genomic_DNA"/>
</dbReference>
<protein>
    <submittedName>
        <fullName evidence="1">Uncharacterized protein</fullName>
    </submittedName>
</protein>